<organism evidence="2 3">
    <name type="scientific">Pelobates cultripes</name>
    <name type="common">Western spadefoot toad</name>
    <dbReference type="NCBI Taxonomy" id="61616"/>
    <lineage>
        <taxon>Eukaryota</taxon>
        <taxon>Metazoa</taxon>
        <taxon>Chordata</taxon>
        <taxon>Craniata</taxon>
        <taxon>Vertebrata</taxon>
        <taxon>Euteleostomi</taxon>
        <taxon>Amphibia</taxon>
        <taxon>Batrachia</taxon>
        <taxon>Anura</taxon>
        <taxon>Pelobatoidea</taxon>
        <taxon>Pelobatidae</taxon>
        <taxon>Pelobates</taxon>
    </lineage>
</organism>
<dbReference type="Proteomes" id="UP001295444">
    <property type="component" value="Chromosome 08"/>
</dbReference>
<keyword evidence="1" id="KW-0472">Membrane</keyword>
<dbReference type="EMBL" id="OW240919">
    <property type="protein sequence ID" value="CAH2310688.1"/>
    <property type="molecule type" value="Genomic_DNA"/>
</dbReference>
<feature type="transmembrane region" description="Helical" evidence="1">
    <location>
        <begin position="107"/>
        <end position="126"/>
    </location>
</feature>
<dbReference type="AlphaFoldDB" id="A0AAD1SRY5"/>
<name>A0AAD1SRY5_PELCU</name>
<protein>
    <submittedName>
        <fullName evidence="2">PREDICTED: uncharacterized protein LOC101732089</fullName>
    </submittedName>
</protein>
<sequence length="201" mass="22725">MILCNISTIKDWGSFLSQILPRVNKTLHLVHQGISTVEVTTSSVVSVLQEPEQTTYLSHTESMNTTNFTTTTGLDHLFHYSYSESEEDQLYKDYKPPPKEPVPLPKAVLYLLMAALVMVAVAYAIVGHIIKDLIHDFIDWIFSSSQDVNSNKSDINCISHNVNEMTPNPDLSPSSVQEQAPRNTRDFYICMEEISYLPQQT</sequence>
<evidence type="ECO:0000256" key="1">
    <source>
        <dbReference type="SAM" id="Phobius"/>
    </source>
</evidence>
<accession>A0AAD1SRY5</accession>
<keyword evidence="3" id="KW-1185">Reference proteome</keyword>
<gene>
    <name evidence="2" type="ORF">PECUL_23A022191</name>
</gene>
<reference evidence="2" key="1">
    <citation type="submission" date="2022-03" db="EMBL/GenBank/DDBJ databases">
        <authorList>
            <person name="Alioto T."/>
            <person name="Alioto T."/>
            <person name="Gomez Garrido J."/>
        </authorList>
    </citation>
    <scope>NUCLEOTIDE SEQUENCE</scope>
</reference>
<proteinExistence type="predicted"/>
<evidence type="ECO:0000313" key="2">
    <source>
        <dbReference type="EMBL" id="CAH2310688.1"/>
    </source>
</evidence>
<keyword evidence="1" id="KW-0812">Transmembrane</keyword>
<keyword evidence="1" id="KW-1133">Transmembrane helix</keyword>
<evidence type="ECO:0000313" key="3">
    <source>
        <dbReference type="Proteomes" id="UP001295444"/>
    </source>
</evidence>